<dbReference type="EMBL" id="HBUF01278598">
    <property type="protein sequence ID" value="CAG6686847.1"/>
    <property type="molecule type" value="Transcribed_RNA"/>
</dbReference>
<dbReference type="EMBL" id="HBUF01630590">
    <property type="protein sequence ID" value="CAG6783118.1"/>
    <property type="molecule type" value="Transcribed_RNA"/>
</dbReference>
<evidence type="ECO:0000313" key="1">
    <source>
        <dbReference type="EMBL" id="CAG6686841.1"/>
    </source>
</evidence>
<dbReference type="EMBL" id="HBUF01630589">
    <property type="protein sequence ID" value="CAG6783114.1"/>
    <property type="molecule type" value="Transcribed_RNA"/>
</dbReference>
<dbReference type="AlphaFoldDB" id="A0A8D8TDZ0"/>
<dbReference type="EMBL" id="HBUF01141879">
    <property type="protein sequence ID" value="CAG6646450.1"/>
    <property type="molecule type" value="Transcribed_RNA"/>
</dbReference>
<dbReference type="EMBL" id="HBUF01358613">
    <property type="protein sequence ID" value="CAG6719324.1"/>
    <property type="molecule type" value="Transcribed_RNA"/>
</dbReference>
<reference evidence="1" key="1">
    <citation type="submission" date="2021-05" db="EMBL/GenBank/DDBJ databases">
        <authorList>
            <person name="Alioto T."/>
            <person name="Alioto T."/>
            <person name="Gomez Garrido J."/>
        </authorList>
    </citation>
    <scope>NUCLEOTIDE SEQUENCE</scope>
</reference>
<proteinExistence type="predicted"/>
<dbReference type="EMBL" id="HBUF01278596">
    <property type="protein sequence ID" value="CAG6686843.1"/>
    <property type="molecule type" value="Transcribed_RNA"/>
</dbReference>
<name>A0A8D8TDZ0_9HEMI</name>
<sequence>MHVQIPEGGTRRPLFPLDRAPAQHAGEQRVYSRDYVRIIQRAWSVHCRASCARFSRFLEIPFPGRENSDRDCGGQWRRCHSRHSCGGRLRDWILYQTHSHCRTKHHLLHSVSSARARDWHSTRTKSGDCQSH</sequence>
<accession>A0A8D8TDZ0</accession>
<dbReference type="EMBL" id="HBUF01278597">
    <property type="protein sequence ID" value="CAG6686845.1"/>
    <property type="molecule type" value="Transcribed_RNA"/>
</dbReference>
<protein>
    <submittedName>
        <fullName evidence="1">Uncharacterized protein</fullName>
    </submittedName>
</protein>
<dbReference type="EMBL" id="HBUF01358612">
    <property type="protein sequence ID" value="CAG6719322.1"/>
    <property type="molecule type" value="Transcribed_RNA"/>
</dbReference>
<dbReference type="EMBL" id="HBUF01278595">
    <property type="protein sequence ID" value="CAG6686841.1"/>
    <property type="molecule type" value="Transcribed_RNA"/>
</dbReference>
<organism evidence="1">
    <name type="scientific">Cacopsylla melanoneura</name>
    <dbReference type="NCBI Taxonomy" id="428564"/>
    <lineage>
        <taxon>Eukaryota</taxon>
        <taxon>Metazoa</taxon>
        <taxon>Ecdysozoa</taxon>
        <taxon>Arthropoda</taxon>
        <taxon>Hexapoda</taxon>
        <taxon>Insecta</taxon>
        <taxon>Pterygota</taxon>
        <taxon>Neoptera</taxon>
        <taxon>Paraneoptera</taxon>
        <taxon>Hemiptera</taxon>
        <taxon>Sternorrhyncha</taxon>
        <taxon>Psylloidea</taxon>
        <taxon>Psyllidae</taxon>
        <taxon>Psyllinae</taxon>
        <taxon>Cacopsylla</taxon>
    </lineage>
</organism>
<dbReference type="EMBL" id="HBUF01141878">
    <property type="protein sequence ID" value="CAG6646448.1"/>
    <property type="molecule type" value="Transcribed_RNA"/>
</dbReference>